<dbReference type="EMBL" id="JACCCC010000001">
    <property type="protein sequence ID" value="NYE50622.1"/>
    <property type="molecule type" value="Genomic_DNA"/>
</dbReference>
<feature type="region of interest" description="Disordered" evidence="1">
    <location>
        <begin position="53"/>
        <end position="72"/>
    </location>
</feature>
<reference evidence="2 3" key="1">
    <citation type="submission" date="2020-07" db="EMBL/GenBank/DDBJ databases">
        <title>Sequencing the genomes of 1000 actinobacteria strains.</title>
        <authorList>
            <person name="Klenk H.-P."/>
        </authorList>
    </citation>
    <scope>NUCLEOTIDE SEQUENCE [LARGE SCALE GENOMIC DNA]</scope>
    <source>
        <strain evidence="2 3">CXB654</strain>
    </source>
</reference>
<gene>
    <name evidence="2" type="ORF">HDA32_005742</name>
</gene>
<name>A0A852U535_9ACTN</name>
<dbReference type="RefSeq" id="WP_179646076.1">
    <property type="nucleotide sequence ID" value="NZ_BAAAYY010000044.1"/>
</dbReference>
<dbReference type="AlphaFoldDB" id="A0A852U535"/>
<evidence type="ECO:0000313" key="3">
    <source>
        <dbReference type="Proteomes" id="UP000589036"/>
    </source>
</evidence>
<sequence length="231" mass="24735">MLLIAIGVVLVTGSGTPEGTPEAAAPTGADAAEEEAGPGSTPDAAETSMRTWEPYAGPATPTEVSVGEGPHSLPEDPCAAFGAETLAGMRVEEDDPYLHVTDFLSSCSWSGRTDDNVSVSLDLEYMVSTDDPESVSQAEERFGPKSDVFGMFGTRLEKRAMDIGDESVLVYSDNRDDTTERLAELLIRRDNMLVEVKWGPRGTDSMGPVLTFEHAEQVMPELGRQALNHLG</sequence>
<feature type="compositionally biased region" description="Low complexity" evidence="1">
    <location>
        <begin position="15"/>
        <end position="30"/>
    </location>
</feature>
<comment type="caution">
    <text evidence="2">The sequence shown here is derived from an EMBL/GenBank/DDBJ whole genome shotgun (WGS) entry which is preliminary data.</text>
</comment>
<accession>A0A852U535</accession>
<protein>
    <recommendedName>
        <fullName evidence="4">DUF3558 domain-containing protein</fullName>
    </recommendedName>
</protein>
<organism evidence="2 3">
    <name type="scientific">Spinactinospora alkalitolerans</name>
    <dbReference type="NCBI Taxonomy" id="687207"/>
    <lineage>
        <taxon>Bacteria</taxon>
        <taxon>Bacillati</taxon>
        <taxon>Actinomycetota</taxon>
        <taxon>Actinomycetes</taxon>
        <taxon>Streptosporangiales</taxon>
        <taxon>Nocardiopsidaceae</taxon>
        <taxon>Spinactinospora</taxon>
    </lineage>
</organism>
<feature type="region of interest" description="Disordered" evidence="1">
    <location>
        <begin position="12"/>
        <end position="46"/>
    </location>
</feature>
<keyword evidence="3" id="KW-1185">Reference proteome</keyword>
<proteinExistence type="predicted"/>
<evidence type="ECO:0008006" key="4">
    <source>
        <dbReference type="Google" id="ProtNLM"/>
    </source>
</evidence>
<dbReference type="Proteomes" id="UP000589036">
    <property type="component" value="Unassembled WGS sequence"/>
</dbReference>
<evidence type="ECO:0000313" key="2">
    <source>
        <dbReference type="EMBL" id="NYE50622.1"/>
    </source>
</evidence>
<evidence type="ECO:0000256" key="1">
    <source>
        <dbReference type="SAM" id="MobiDB-lite"/>
    </source>
</evidence>